<keyword evidence="2" id="KW-1185">Reference proteome</keyword>
<gene>
    <name evidence="1" type="ORF">SAMN04490247_0841</name>
</gene>
<dbReference type="Gene3D" id="1.20.120.330">
    <property type="entry name" value="Nucleotidyltransferases domain 2"/>
    <property type="match status" value="1"/>
</dbReference>
<dbReference type="NCBIfam" id="TIGR01987">
    <property type="entry name" value="HI0074"/>
    <property type="match status" value="1"/>
</dbReference>
<dbReference type="RefSeq" id="WP_093192387.1">
    <property type="nucleotide sequence ID" value="NZ_FNEV01000002.1"/>
</dbReference>
<protein>
    <submittedName>
        <fullName evidence="1">Nucleotidyltransferase substrate binding protein, HI0074 family</fullName>
    </submittedName>
</protein>
<dbReference type="AlphaFoldDB" id="A0A1G8R5K1"/>
<proteinExistence type="predicted"/>
<dbReference type="STRING" id="86666.SAMN04490247_0841"/>
<name>A0A1G8R5K1_9BACI</name>
<dbReference type="GO" id="GO:0016740">
    <property type="term" value="F:transferase activity"/>
    <property type="evidence" value="ECO:0007669"/>
    <property type="project" value="UniProtKB-KW"/>
</dbReference>
<evidence type="ECO:0000313" key="2">
    <source>
        <dbReference type="Proteomes" id="UP000199225"/>
    </source>
</evidence>
<dbReference type="EMBL" id="FNEV01000002">
    <property type="protein sequence ID" value="SDJ12239.1"/>
    <property type="molecule type" value="Genomic_DNA"/>
</dbReference>
<organism evidence="1 2">
    <name type="scientific">Salimicrobium halophilum</name>
    <dbReference type="NCBI Taxonomy" id="86666"/>
    <lineage>
        <taxon>Bacteria</taxon>
        <taxon>Bacillati</taxon>
        <taxon>Bacillota</taxon>
        <taxon>Bacilli</taxon>
        <taxon>Bacillales</taxon>
        <taxon>Bacillaceae</taxon>
        <taxon>Salimicrobium</taxon>
    </lineage>
</organism>
<sequence>MSEGKETRWRQRFDNFEKAYLILKENTEREIETDLERAGLVQLFEVAFELSWKVLKDYLESEGVLVRSPRETLKQAFQLGFIENGHVWMDALSDKNLTTHTYSRELTDKLIARIKKTYVPAMEEVYQMLKKEV</sequence>
<keyword evidence="1" id="KW-0808">Transferase</keyword>
<dbReference type="Proteomes" id="UP000199225">
    <property type="component" value="Unassembled WGS sequence"/>
</dbReference>
<dbReference type="Pfam" id="PF08780">
    <property type="entry name" value="NTase_sub_bind"/>
    <property type="match status" value="1"/>
</dbReference>
<accession>A0A1G8R5K1</accession>
<dbReference type="SUPFAM" id="SSF81593">
    <property type="entry name" value="Nucleotidyltransferase substrate binding subunit/domain"/>
    <property type="match status" value="1"/>
</dbReference>
<dbReference type="InterPro" id="IPR010235">
    <property type="entry name" value="HepT"/>
</dbReference>
<evidence type="ECO:0000313" key="1">
    <source>
        <dbReference type="EMBL" id="SDJ12239.1"/>
    </source>
</evidence>
<reference evidence="2" key="1">
    <citation type="submission" date="2016-10" db="EMBL/GenBank/DDBJ databases">
        <authorList>
            <person name="Varghese N."/>
            <person name="Submissions S."/>
        </authorList>
    </citation>
    <scope>NUCLEOTIDE SEQUENCE [LARGE SCALE GENOMIC DNA]</scope>
    <source>
        <strain evidence="2">DSM 4771</strain>
    </source>
</reference>
<dbReference type="OrthoDB" id="9810452at2"/>